<comment type="similarity">
    <text evidence="3">Belongs to the RBT5 family.</text>
</comment>
<dbReference type="EMBL" id="JAUIQD010000006">
    <property type="protein sequence ID" value="KAK3346170.1"/>
    <property type="molecule type" value="Genomic_DNA"/>
</dbReference>
<feature type="region of interest" description="Disordered" evidence="9">
    <location>
        <begin position="21"/>
        <end position="46"/>
    </location>
</feature>
<dbReference type="InterPro" id="IPR008427">
    <property type="entry name" value="Extracellular_membr_CFEM_dom"/>
</dbReference>
<evidence type="ECO:0000256" key="1">
    <source>
        <dbReference type="ARBA" id="ARBA00004589"/>
    </source>
</evidence>
<gene>
    <name evidence="12" type="ORF">B0T25DRAFT_551302</name>
</gene>
<keyword evidence="5" id="KW-0472">Membrane</keyword>
<keyword evidence="5" id="KW-0325">Glycoprotein</keyword>
<evidence type="ECO:0000256" key="4">
    <source>
        <dbReference type="ARBA" id="ARBA00022525"/>
    </source>
</evidence>
<evidence type="ECO:0000256" key="2">
    <source>
        <dbReference type="ARBA" id="ARBA00004613"/>
    </source>
</evidence>
<feature type="domain" description="CFEM" evidence="11">
    <location>
        <begin position="54"/>
        <end position="99"/>
    </location>
</feature>
<dbReference type="AlphaFoldDB" id="A0AAJ0HBB9"/>
<sequence>MKCLAVAWCLVAAAASVVAVPGHSKSSPPDNLDPKTPPFGGPQAPAPKEIPFTPCIENCLKGSAEEAGCGRSDDWVCLCRHSKISPEIERCFRSECWSDIDKGLARGIELVYCKPLQAASRGKWRDG</sequence>
<keyword evidence="4" id="KW-0964">Secreted</keyword>
<protein>
    <recommendedName>
        <fullName evidence="11">CFEM domain-containing protein</fullName>
    </recommendedName>
</protein>
<keyword evidence="8" id="KW-0449">Lipoprotein</keyword>
<feature type="chain" id="PRO_5042580571" description="CFEM domain-containing protein" evidence="10">
    <location>
        <begin position="20"/>
        <end position="127"/>
    </location>
</feature>
<evidence type="ECO:0000256" key="10">
    <source>
        <dbReference type="SAM" id="SignalP"/>
    </source>
</evidence>
<dbReference type="GO" id="GO:0098552">
    <property type="term" value="C:side of membrane"/>
    <property type="evidence" value="ECO:0007669"/>
    <property type="project" value="UniProtKB-KW"/>
</dbReference>
<keyword evidence="6 10" id="KW-0732">Signal</keyword>
<evidence type="ECO:0000256" key="3">
    <source>
        <dbReference type="ARBA" id="ARBA00010031"/>
    </source>
</evidence>
<keyword evidence="5" id="KW-0336">GPI-anchor</keyword>
<dbReference type="Pfam" id="PF05730">
    <property type="entry name" value="CFEM"/>
    <property type="match status" value="1"/>
</dbReference>
<feature type="signal peptide" evidence="10">
    <location>
        <begin position="1"/>
        <end position="19"/>
    </location>
</feature>
<evidence type="ECO:0000256" key="6">
    <source>
        <dbReference type="ARBA" id="ARBA00022729"/>
    </source>
</evidence>
<evidence type="ECO:0000313" key="13">
    <source>
        <dbReference type="Proteomes" id="UP001275084"/>
    </source>
</evidence>
<dbReference type="Proteomes" id="UP001275084">
    <property type="component" value="Unassembled WGS sequence"/>
</dbReference>
<evidence type="ECO:0000256" key="8">
    <source>
        <dbReference type="ARBA" id="ARBA00023288"/>
    </source>
</evidence>
<keyword evidence="7" id="KW-1015">Disulfide bond</keyword>
<keyword evidence="13" id="KW-1185">Reference proteome</keyword>
<evidence type="ECO:0000259" key="11">
    <source>
        <dbReference type="Pfam" id="PF05730"/>
    </source>
</evidence>
<name>A0AAJ0HBB9_9PEZI</name>
<comment type="caution">
    <text evidence="12">The sequence shown here is derived from an EMBL/GenBank/DDBJ whole genome shotgun (WGS) entry which is preliminary data.</text>
</comment>
<dbReference type="GO" id="GO:0005576">
    <property type="term" value="C:extracellular region"/>
    <property type="evidence" value="ECO:0007669"/>
    <property type="project" value="UniProtKB-SubCell"/>
</dbReference>
<evidence type="ECO:0000256" key="9">
    <source>
        <dbReference type="SAM" id="MobiDB-lite"/>
    </source>
</evidence>
<reference evidence="12" key="2">
    <citation type="submission" date="2023-06" db="EMBL/GenBank/DDBJ databases">
        <authorList>
            <consortium name="Lawrence Berkeley National Laboratory"/>
            <person name="Haridas S."/>
            <person name="Hensen N."/>
            <person name="Bonometti L."/>
            <person name="Westerberg I."/>
            <person name="Brannstrom I.O."/>
            <person name="Guillou S."/>
            <person name="Cros-Aarteil S."/>
            <person name="Calhoun S."/>
            <person name="Kuo A."/>
            <person name="Mondo S."/>
            <person name="Pangilinan J."/>
            <person name="Riley R."/>
            <person name="Labutti K."/>
            <person name="Andreopoulos B."/>
            <person name="Lipzen A."/>
            <person name="Chen C."/>
            <person name="Yanf M."/>
            <person name="Daum C."/>
            <person name="Ng V."/>
            <person name="Clum A."/>
            <person name="Steindorff A."/>
            <person name="Ohm R."/>
            <person name="Martin F."/>
            <person name="Silar P."/>
            <person name="Natvig D."/>
            <person name="Lalanne C."/>
            <person name="Gautier V."/>
            <person name="Ament-Velasquez S.L."/>
            <person name="Kruys A."/>
            <person name="Hutchinson M.I."/>
            <person name="Powell A.J."/>
            <person name="Barry K."/>
            <person name="Miller A.N."/>
            <person name="Grigoriev I.V."/>
            <person name="Debuchy R."/>
            <person name="Gladieux P."/>
            <person name="Thoren M.H."/>
            <person name="Johannesson H."/>
        </authorList>
    </citation>
    <scope>NUCLEOTIDE SEQUENCE</scope>
    <source>
        <strain evidence="12">CBS 955.72</strain>
    </source>
</reference>
<evidence type="ECO:0000313" key="12">
    <source>
        <dbReference type="EMBL" id="KAK3346170.1"/>
    </source>
</evidence>
<accession>A0AAJ0HBB9</accession>
<comment type="subcellular location">
    <subcellularLocation>
        <location evidence="1">Membrane</location>
        <topology evidence="1">Lipid-anchor</topology>
        <topology evidence="1">GPI-anchor</topology>
    </subcellularLocation>
    <subcellularLocation>
        <location evidence="2">Secreted</location>
    </subcellularLocation>
</comment>
<evidence type="ECO:0000256" key="7">
    <source>
        <dbReference type="ARBA" id="ARBA00023157"/>
    </source>
</evidence>
<organism evidence="12 13">
    <name type="scientific">Lasiosphaeria hispida</name>
    <dbReference type="NCBI Taxonomy" id="260671"/>
    <lineage>
        <taxon>Eukaryota</taxon>
        <taxon>Fungi</taxon>
        <taxon>Dikarya</taxon>
        <taxon>Ascomycota</taxon>
        <taxon>Pezizomycotina</taxon>
        <taxon>Sordariomycetes</taxon>
        <taxon>Sordariomycetidae</taxon>
        <taxon>Sordariales</taxon>
        <taxon>Lasiosphaeriaceae</taxon>
        <taxon>Lasiosphaeria</taxon>
    </lineage>
</organism>
<proteinExistence type="inferred from homology"/>
<reference evidence="12" key="1">
    <citation type="journal article" date="2023" name="Mol. Phylogenet. Evol.">
        <title>Genome-scale phylogeny and comparative genomics of the fungal order Sordariales.</title>
        <authorList>
            <person name="Hensen N."/>
            <person name="Bonometti L."/>
            <person name="Westerberg I."/>
            <person name="Brannstrom I.O."/>
            <person name="Guillou S."/>
            <person name="Cros-Aarteil S."/>
            <person name="Calhoun S."/>
            <person name="Haridas S."/>
            <person name="Kuo A."/>
            <person name="Mondo S."/>
            <person name="Pangilinan J."/>
            <person name="Riley R."/>
            <person name="LaButti K."/>
            <person name="Andreopoulos B."/>
            <person name="Lipzen A."/>
            <person name="Chen C."/>
            <person name="Yan M."/>
            <person name="Daum C."/>
            <person name="Ng V."/>
            <person name="Clum A."/>
            <person name="Steindorff A."/>
            <person name="Ohm R.A."/>
            <person name="Martin F."/>
            <person name="Silar P."/>
            <person name="Natvig D.O."/>
            <person name="Lalanne C."/>
            <person name="Gautier V."/>
            <person name="Ament-Velasquez S.L."/>
            <person name="Kruys A."/>
            <person name="Hutchinson M.I."/>
            <person name="Powell A.J."/>
            <person name="Barry K."/>
            <person name="Miller A.N."/>
            <person name="Grigoriev I.V."/>
            <person name="Debuchy R."/>
            <person name="Gladieux P."/>
            <person name="Hiltunen Thoren M."/>
            <person name="Johannesson H."/>
        </authorList>
    </citation>
    <scope>NUCLEOTIDE SEQUENCE</scope>
    <source>
        <strain evidence="12">CBS 955.72</strain>
    </source>
</reference>
<evidence type="ECO:0000256" key="5">
    <source>
        <dbReference type="ARBA" id="ARBA00022622"/>
    </source>
</evidence>